<keyword evidence="2" id="KW-1185">Reference proteome</keyword>
<evidence type="ECO:0000313" key="1">
    <source>
        <dbReference type="Ensembl" id="ENSSANP00000061998.1"/>
    </source>
</evidence>
<dbReference type="AlphaFoldDB" id="A0A671PS88"/>
<proteinExistence type="predicted"/>
<protein>
    <submittedName>
        <fullName evidence="1">Uncharacterized protein</fullName>
    </submittedName>
</protein>
<dbReference type="Proteomes" id="UP000472260">
    <property type="component" value="Unassembled WGS sequence"/>
</dbReference>
<accession>A0A671PS88</accession>
<sequence>MSFESVPSKSEVMGWNSGNLADYLKNVIKCTVMLKLSKTDVIHKKEIEMMYYTKKLYSCVFISNPELFSYLRLKHAAVSVPLTQYRAVVLNPWPVTNSNAAHHAEHNKKKKTFSFTIHFSFYINLKMY</sequence>
<organism evidence="1 2">
    <name type="scientific">Sinocyclocheilus anshuiensis</name>
    <dbReference type="NCBI Taxonomy" id="1608454"/>
    <lineage>
        <taxon>Eukaryota</taxon>
        <taxon>Metazoa</taxon>
        <taxon>Chordata</taxon>
        <taxon>Craniata</taxon>
        <taxon>Vertebrata</taxon>
        <taxon>Euteleostomi</taxon>
        <taxon>Actinopterygii</taxon>
        <taxon>Neopterygii</taxon>
        <taxon>Teleostei</taxon>
        <taxon>Ostariophysi</taxon>
        <taxon>Cypriniformes</taxon>
        <taxon>Cyprinidae</taxon>
        <taxon>Cyprininae</taxon>
        <taxon>Sinocyclocheilus</taxon>
    </lineage>
</organism>
<evidence type="ECO:0000313" key="2">
    <source>
        <dbReference type="Proteomes" id="UP000472260"/>
    </source>
</evidence>
<reference evidence="1" key="2">
    <citation type="submission" date="2025-09" db="UniProtKB">
        <authorList>
            <consortium name="Ensembl"/>
        </authorList>
    </citation>
    <scope>IDENTIFICATION</scope>
</reference>
<dbReference type="Ensembl" id="ENSSANT00000065936.1">
    <property type="protein sequence ID" value="ENSSANP00000061998.1"/>
    <property type="gene ID" value="ENSSANG00000030977.1"/>
</dbReference>
<reference evidence="1" key="1">
    <citation type="submission" date="2025-08" db="UniProtKB">
        <authorList>
            <consortium name="Ensembl"/>
        </authorList>
    </citation>
    <scope>IDENTIFICATION</scope>
</reference>
<name>A0A671PS88_9TELE</name>